<keyword evidence="4" id="KW-0762">Sugar transport</keyword>
<dbReference type="GO" id="GO:0071111">
    <property type="term" value="F:cyclic-guanylate-specific phosphodiesterase activity"/>
    <property type="evidence" value="ECO:0007669"/>
    <property type="project" value="InterPro"/>
</dbReference>
<dbReference type="InterPro" id="IPR050706">
    <property type="entry name" value="Cyclic-di-GMP_PDE-like"/>
</dbReference>
<feature type="transmembrane region" description="Helical" evidence="8">
    <location>
        <begin position="96"/>
        <end position="114"/>
    </location>
</feature>
<comment type="caution">
    <text evidence="11">The sequence shown here is derived from an EMBL/GenBank/DDBJ whole genome shotgun (WGS) entry which is preliminary data.</text>
</comment>
<keyword evidence="12" id="KW-1185">Reference proteome</keyword>
<reference evidence="11 12" key="1">
    <citation type="submission" date="2015-05" db="EMBL/GenBank/DDBJ databases">
        <title>Photobacterium galathea sp. nov.</title>
        <authorList>
            <person name="Machado H."/>
            <person name="Gram L."/>
        </authorList>
    </citation>
    <scope>NUCLEOTIDE SEQUENCE [LARGE SCALE GENOMIC DNA]</scope>
    <source>
        <strain evidence="11 12">CGMCC 1.12159</strain>
    </source>
</reference>
<dbReference type="InterPro" id="IPR035919">
    <property type="entry name" value="EAL_sf"/>
</dbReference>
<evidence type="ECO:0000256" key="1">
    <source>
        <dbReference type="ARBA" id="ARBA00004651"/>
    </source>
</evidence>
<evidence type="ECO:0000256" key="8">
    <source>
        <dbReference type="SAM" id="Phobius"/>
    </source>
</evidence>
<evidence type="ECO:0000313" key="11">
    <source>
        <dbReference type="EMBL" id="KLV08892.1"/>
    </source>
</evidence>
<dbReference type="PROSITE" id="PS50883">
    <property type="entry name" value="EAL"/>
    <property type="match status" value="1"/>
</dbReference>
<keyword evidence="3" id="KW-1003">Cell membrane</keyword>
<dbReference type="InterPro" id="IPR003352">
    <property type="entry name" value="PTS_EIIC"/>
</dbReference>
<sequence>MTISIRFNNSYKLFLESVFNKNNARSYLYDLSSIALLLLPITLANALAMLLGHGLNIIHYGELAKLFFHLSNLLINIYPLSFCIISAYYFSHKTNTSSVIVIIYSVVMLYLVSLETDSLSVAYYLPNNPLLALLSALLTFAYCARFNVQLTEPQSLDFATKLAKQVLHLFVFVCVALILSKFSAESINFLSQQISTVEPDPLTFTGGLVYQTLLGLLGAIGINGHNMLFATKQQLFAATELNVAAWHAGEASLNVISQGFYDAFMSMGGSGNSISLLLCILLFSKTRNHIMLALAALPLVIFNINEVLLFGLPIIFNPVMIIPFVTVPLVSFIITYACIASGLVSPVENIVNWMTPPLFSGYVAMGNNIEGALLQLFIIGVGVFIYRPFYQEFAGKYSVHFKSVAQYTSMEQTMFKNLLDGVRSSAATSINKSSAQQRLANMLRDGGLVMHYQMLQSVSDKKICSFEALIRYKNAAGKLYPPTFIGDFQLLNAMPMLDKAVIEQVLADMQQMPLSSERRVAINISVASIEQPDFVDHLLSRLQHYQISPQWLEIEITEEAILSDNVHLSRTMEALQSQGIKVAMDDFGTGYASFPHLLKYPFDKVKIDRSLLLDAVTDKGRALYPLVAQIGEIANCKIVAEGVETDQEYEFVANSGVDIVQGFLIARPQPLEDVLEALRAE</sequence>
<dbReference type="STRING" id="1195763.ABT56_01365"/>
<organism evidence="11 12">
    <name type="scientific">Photobacterium aquae</name>
    <dbReference type="NCBI Taxonomy" id="1195763"/>
    <lineage>
        <taxon>Bacteria</taxon>
        <taxon>Pseudomonadati</taxon>
        <taxon>Pseudomonadota</taxon>
        <taxon>Gammaproteobacteria</taxon>
        <taxon>Vibrionales</taxon>
        <taxon>Vibrionaceae</taxon>
        <taxon>Photobacterium</taxon>
    </lineage>
</organism>
<dbReference type="InterPro" id="IPR004501">
    <property type="entry name" value="PTS_EIIC_3"/>
</dbReference>
<dbReference type="InterPro" id="IPR001633">
    <property type="entry name" value="EAL_dom"/>
</dbReference>
<keyword evidence="6 8" id="KW-1133">Transmembrane helix</keyword>
<feature type="domain" description="EAL" evidence="9">
    <location>
        <begin position="432"/>
        <end position="681"/>
    </location>
</feature>
<keyword evidence="5 8" id="KW-0812">Transmembrane</keyword>
<dbReference type="GO" id="GO:0009401">
    <property type="term" value="P:phosphoenolpyruvate-dependent sugar phosphotransferase system"/>
    <property type="evidence" value="ECO:0007669"/>
    <property type="project" value="InterPro"/>
</dbReference>
<dbReference type="EMBL" id="LDOT01000002">
    <property type="protein sequence ID" value="KLV08892.1"/>
    <property type="molecule type" value="Genomic_DNA"/>
</dbReference>
<evidence type="ECO:0000256" key="2">
    <source>
        <dbReference type="ARBA" id="ARBA00022448"/>
    </source>
</evidence>
<keyword evidence="7 8" id="KW-0472">Membrane</keyword>
<evidence type="ECO:0000256" key="7">
    <source>
        <dbReference type="ARBA" id="ARBA00023136"/>
    </source>
</evidence>
<dbReference type="Pfam" id="PF02378">
    <property type="entry name" value="PTS_EIIC"/>
    <property type="match status" value="1"/>
</dbReference>
<name>A0A0J1K3A0_9GAMM</name>
<evidence type="ECO:0000256" key="3">
    <source>
        <dbReference type="ARBA" id="ARBA00022475"/>
    </source>
</evidence>
<dbReference type="CDD" id="cd01948">
    <property type="entry name" value="EAL"/>
    <property type="match status" value="1"/>
</dbReference>
<accession>A0A0J1K3A0</accession>
<dbReference type="GO" id="GO:0005886">
    <property type="term" value="C:plasma membrane"/>
    <property type="evidence" value="ECO:0007669"/>
    <property type="project" value="UniProtKB-SubCell"/>
</dbReference>
<dbReference type="AlphaFoldDB" id="A0A0J1K3A0"/>
<dbReference type="OrthoDB" id="6198205at2"/>
<feature type="transmembrane region" description="Helical" evidence="8">
    <location>
        <begin position="321"/>
        <end position="344"/>
    </location>
</feature>
<proteinExistence type="predicted"/>
<dbReference type="Pfam" id="PF00563">
    <property type="entry name" value="EAL"/>
    <property type="match status" value="1"/>
</dbReference>
<evidence type="ECO:0000256" key="4">
    <source>
        <dbReference type="ARBA" id="ARBA00022597"/>
    </source>
</evidence>
<feature type="transmembrane region" description="Helical" evidence="8">
    <location>
        <begin position="67"/>
        <end position="90"/>
    </location>
</feature>
<dbReference type="PATRIC" id="fig|1195763.3.peg.302"/>
<feature type="domain" description="PTS EIIC type-3" evidence="10">
    <location>
        <begin position="11"/>
        <end position="389"/>
    </location>
</feature>
<dbReference type="Proteomes" id="UP000036097">
    <property type="component" value="Unassembled WGS sequence"/>
</dbReference>
<dbReference type="PANTHER" id="PTHR33121">
    <property type="entry name" value="CYCLIC DI-GMP PHOSPHODIESTERASE PDEF"/>
    <property type="match status" value="1"/>
</dbReference>
<protein>
    <submittedName>
        <fullName evidence="11">Diguanylate phosphodiesterase</fullName>
    </submittedName>
</protein>
<feature type="transmembrane region" description="Helical" evidence="8">
    <location>
        <begin position="121"/>
        <end position="142"/>
    </location>
</feature>
<evidence type="ECO:0000259" key="10">
    <source>
        <dbReference type="PROSITE" id="PS51105"/>
    </source>
</evidence>
<keyword evidence="2" id="KW-0813">Transport</keyword>
<gene>
    <name evidence="11" type="ORF">ABT56_01365</name>
</gene>
<feature type="transmembrane region" description="Helical" evidence="8">
    <location>
        <begin position="162"/>
        <end position="180"/>
    </location>
</feature>
<feature type="transmembrane region" description="Helical" evidence="8">
    <location>
        <begin position="290"/>
        <end position="315"/>
    </location>
</feature>
<dbReference type="PROSITE" id="PS51105">
    <property type="entry name" value="PTS_EIIC_TYPE_3"/>
    <property type="match status" value="1"/>
</dbReference>
<dbReference type="RefSeq" id="WP_047877053.1">
    <property type="nucleotide sequence ID" value="NZ_LDOT01000002.1"/>
</dbReference>
<dbReference type="PANTHER" id="PTHR33121:SF70">
    <property type="entry name" value="SIGNALING PROTEIN YKOW"/>
    <property type="match status" value="1"/>
</dbReference>
<feature type="transmembrane region" description="Helical" evidence="8">
    <location>
        <begin position="365"/>
        <end position="386"/>
    </location>
</feature>
<feature type="transmembrane region" description="Helical" evidence="8">
    <location>
        <begin position="201"/>
        <end position="222"/>
    </location>
</feature>
<comment type="subcellular location">
    <subcellularLocation>
        <location evidence="1">Cell membrane</location>
        <topology evidence="1">Multi-pass membrane protein</topology>
    </subcellularLocation>
</comment>
<dbReference type="SUPFAM" id="SSF141868">
    <property type="entry name" value="EAL domain-like"/>
    <property type="match status" value="1"/>
</dbReference>
<evidence type="ECO:0000259" key="9">
    <source>
        <dbReference type="PROSITE" id="PS50883"/>
    </source>
</evidence>
<feature type="transmembrane region" description="Helical" evidence="8">
    <location>
        <begin position="34"/>
        <end position="55"/>
    </location>
</feature>
<evidence type="ECO:0000256" key="6">
    <source>
        <dbReference type="ARBA" id="ARBA00022989"/>
    </source>
</evidence>
<evidence type="ECO:0000256" key="5">
    <source>
        <dbReference type="ARBA" id="ARBA00022692"/>
    </source>
</evidence>
<dbReference type="GO" id="GO:0008982">
    <property type="term" value="F:protein-N(PI)-phosphohistidine-sugar phosphotransferase activity"/>
    <property type="evidence" value="ECO:0007669"/>
    <property type="project" value="InterPro"/>
</dbReference>
<dbReference type="Gene3D" id="3.20.20.450">
    <property type="entry name" value="EAL domain"/>
    <property type="match status" value="1"/>
</dbReference>
<evidence type="ECO:0000313" key="12">
    <source>
        <dbReference type="Proteomes" id="UP000036097"/>
    </source>
</evidence>
<dbReference type="SMART" id="SM00052">
    <property type="entry name" value="EAL"/>
    <property type="match status" value="1"/>
</dbReference>